<dbReference type="PANTHER" id="PTHR14187">
    <property type="entry name" value="ALPHA KINASE/ELONGATION FACTOR 2 KINASE"/>
    <property type="match status" value="1"/>
</dbReference>
<dbReference type="EMBL" id="PDNB01000030">
    <property type="protein sequence ID" value="PGH14905.1"/>
    <property type="molecule type" value="Genomic_DNA"/>
</dbReference>
<name>A0A2B7Y133_9EURO</name>
<comment type="caution">
    <text evidence="1">The sequence shown here is derived from an EMBL/GenBank/DDBJ whole genome shotgun (WGS) entry which is preliminary data.</text>
</comment>
<dbReference type="STRING" id="1447875.A0A2B7Y133"/>
<protein>
    <submittedName>
        <fullName evidence="1">Uncharacterized protein</fullName>
    </submittedName>
</protein>
<dbReference type="OrthoDB" id="2963168at2759"/>
<keyword evidence="2" id="KW-1185">Reference proteome</keyword>
<proteinExistence type="predicted"/>
<organism evidence="1 2">
    <name type="scientific">Helicocarpus griseus UAMH5409</name>
    <dbReference type="NCBI Taxonomy" id="1447875"/>
    <lineage>
        <taxon>Eukaryota</taxon>
        <taxon>Fungi</taxon>
        <taxon>Dikarya</taxon>
        <taxon>Ascomycota</taxon>
        <taxon>Pezizomycotina</taxon>
        <taxon>Eurotiomycetes</taxon>
        <taxon>Eurotiomycetidae</taxon>
        <taxon>Onygenales</taxon>
        <taxon>Ajellomycetaceae</taxon>
        <taxon>Helicocarpus</taxon>
    </lineage>
</organism>
<accession>A0A2B7Y133</accession>
<evidence type="ECO:0000313" key="2">
    <source>
        <dbReference type="Proteomes" id="UP000223968"/>
    </source>
</evidence>
<reference evidence="1 2" key="1">
    <citation type="submission" date="2017-10" db="EMBL/GenBank/DDBJ databases">
        <title>Comparative genomics in systemic dimorphic fungi from Ajellomycetaceae.</title>
        <authorList>
            <person name="Munoz J.F."/>
            <person name="Mcewen J.G."/>
            <person name="Clay O.K."/>
            <person name="Cuomo C.A."/>
        </authorList>
    </citation>
    <scope>NUCLEOTIDE SEQUENCE [LARGE SCALE GENOMIC DNA]</scope>
    <source>
        <strain evidence="1 2">UAMH5409</strain>
    </source>
</reference>
<evidence type="ECO:0000313" key="1">
    <source>
        <dbReference type="EMBL" id="PGH14905.1"/>
    </source>
</evidence>
<sequence>MLNFMPSEFSVLIANFADRSKEMETMFAKVVIPSFEMVSSQVKAAQAKNDNPVSMIILCRGMAGSGYIQKQFDQFCAQILGSEAEVIVPRDPWSAIAKGAVLHALKPTTVGSRKSRWSFGIGVHRAFDPELDGNENRYKCPSRGQRVNGCVKWFIKQEESIKDKVKWIHGYITMKSAGRRRDTVGDLLLYRSRDSDPGERIDDPGVEQFATLRIRIPSQLTQADKKVMIGFKIDVNEKSVGFEARCGRKMSDR</sequence>
<dbReference type="Proteomes" id="UP000223968">
    <property type="component" value="Unassembled WGS sequence"/>
</dbReference>
<dbReference type="PANTHER" id="PTHR14187:SF5">
    <property type="entry name" value="HEAT SHOCK 70 KDA PROTEIN 12A"/>
    <property type="match status" value="1"/>
</dbReference>
<gene>
    <name evidence="1" type="ORF">AJ79_02768</name>
</gene>
<dbReference type="AlphaFoldDB" id="A0A2B7Y133"/>